<proteinExistence type="inferred from homology"/>
<comment type="similarity">
    <text evidence="3">Belongs to the FliM family.</text>
</comment>
<dbReference type="GO" id="GO:0005886">
    <property type="term" value="C:plasma membrane"/>
    <property type="evidence" value="ECO:0007669"/>
    <property type="project" value="UniProtKB-SubCell"/>
</dbReference>
<dbReference type="Pfam" id="PF02154">
    <property type="entry name" value="FliM"/>
    <property type="match status" value="1"/>
</dbReference>
<dbReference type="PANTHER" id="PTHR30034:SF3">
    <property type="entry name" value="FLAGELLAR MOTOR SWITCH PROTEIN FLIM"/>
    <property type="match status" value="1"/>
</dbReference>
<comment type="subcellular location">
    <subcellularLocation>
        <location evidence="1">Bacterial flagellum basal body</location>
    </subcellularLocation>
    <subcellularLocation>
        <location evidence="2">Cell inner membrane</location>
        <topology evidence="2">Peripheral membrane protein</topology>
    </subcellularLocation>
</comment>
<dbReference type="GO" id="GO:0071978">
    <property type="term" value="P:bacterial-type flagellum-dependent swarming motility"/>
    <property type="evidence" value="ECO:0007669"/>
    <property type="project" value="TreeGrafter"/>
</dbReference>
<dbReference type="SUPFAM" id="SSF101801">
    <property type="entry name" value="Surface presentation of antigens (SPOA)"/>
    <property type="match status" value="1"/>
</dbReference>
<dbReference type="InterPro" id="IPR001543">
    <property type="entry name" value="FliN-like_C"/>
</dbReference>
<evidence type="ECO:0000256" key="10">
    <source>
        <dbReference type="ARBA" id="ARBA00023143"/>
    </source>
</evidence>
<accession>A0A5K7YQ74</accession>
<dbReference type="Pfam" id="PF01052">
    <property type="entry name" value="FliMN_C"/>
    <property type="match status" value="1"/>
</dbReference>
<dbReference type="Gene3D" id="3.40.1550.10">
    <property type="entry name" value="CheC-like"/>
    <property type="match status" value="1"/>
</dbReference>
<keyword evidence="14" id="KW-0282">Flagellum</keyword>
<organism evidence="14 15">
    <name type="scientific">Desulfosarcina alkanivorans</name>
    <dbReference type="NCBI Taxonomy" id="571177"/>
    <lineage>
        <taxon>Bacteria</taxon>
        <taxon>Pseudomonadati</taxon>
        <taxon>Thermodesulfobacteriota</taxon>
        <taxon>Desulfobacteria</taxon>
        <taxon>Desulfobacterales</taxon>
        <taxon>Desulfosarcinaceae</taxon>
        <taxon>Desulfosarcina</taxon>
    </lineage>
</organism>
<dbReference type="RefSeq" id="WP_155315102.1">
    <property type="nucleotide sequence ID" value="NZ_AP021874.1"/>
</dbReference>
<name>A0A5K7YQ74_9BACT</name>
<evidence type="ECO:0000256" key="5">
    <source>
        <dbReference type="ARBA" id="ARBA00022475"/>
    </source>
</evidence>
<evidence type="ECO:0000313" key="15">
    <source>
        <dbReference type="Proteomes" id="UP000427906"/>
    </source>
</evidence>
<evidence type="ECO:0000256" key="8">
    <source>
        <dbReference type="ARBA" id="ARBA00022779"/>
    </source>
</evidence>
<dbReference type="PRINTS" id="PR00955">
    <property type="entry name" value="FLGMOTORFLIM"/>
</dbReference>
<keyword evidence="7" id="KW-0997">Cell inner membrane</keyword>
<keyword evidence="8" id="KW-0283">Flagellar rotation</keyword>
<evidence type="ECO:0000313" key="14">
    <source>
        <dbReference type="EMBL" id="BBO66767.1"/>
    </source>
</evidence>
<dbReference type="PANTHER" id="PTHR30034">
    <property type="entry name" value="FLAGELLAR MOTOR SWITCH PROTEIN FLIM"/>
    <property type="match status" value="1"/>
</dbReference>
<protein>
    <recommendedName>
        <fullName evidence="4 12">Flagellar motor switch protein FliM</fullName>
    </recommendedName>
</protein>
<dbReference type="Gene3D" id="2.30.330.10">
    <property type="entry name" value="SpoA-like"/>
    <property type="match status" value="1"/>
</dbReference>
<keyword evidence="9" id="KW-0472">Membrane</keyword>
<evidence type="ECO:0000256" key="6">
    <source>
        <dbReference type="ARBA" id="ARBA00022500"/>
    </source>
</evidence>
<keyword evidence="14" id="KW-0966">Cell projection</keyword>
<keyword evidence="14" id="KW-0969">Cilium</keyword>
<keyword evidence="10" id="KW-0975">Bacterial flagellum</keyword>
<dbReference type="OrthoDB" id="9806941at2"/>
<reference evidence="14 15" key="1">
    <citation type="submission" date="2019-11" db="EMBL/GenBank/DDBJ databases">
        <title>Comparative genomics of hydrocarbon-degrading Desulfosarcina strains.</title>
        <authorList>
            <person name="Watanabe M."/>
            <person name="Kojima H."/>
            <person name="Fukui M."/>
        </authorList>
    </citation>
    <scope>NUCLEOTIDE SEQUENCE [LARGE SCALE GENOMIC DNA]</scope>
    <source>
        <strain evidence="14 15">PL12</strain>
    </source>
</reference>
<dbReference type="PIRSF" id="PIRSF002888">
    <property type="entry name" value="FliM"/>
    <property type="match status" value="1"/>
</dbReference>
<evidence type="ECO:0000256" key="1">
    <source>
        <dbReference type="ARBA" id="ARBA00004117"/>
    </source>
</evidence>
<evidence type="ECO:0000256" key="4">
    <source>
        <dbReference type="ARBA" id="ARBA00021898"/>
    </source>
</evidence>
<sequence length="327" mass="36905">MADQILSQEEIDALLTAMDSGEIDVVEEKQEVAVEVRPYDLTTQNIMQRGQFDALEEVYDKFVNLFQASLSGLFQRTISVKVISRETVKFGEFIKAFSNPTGFIIYGMEPLIGSALMAFEPNLVFSLIDCMFGGEGKPMEKIREFTMLERRMLKRMAMAVLKDLETAWESAYRLRLALRKIETKPEFVYLVNPSDQLIIVVFAISTESFSGNIHLCMPYLMLEPIKDQLSSSFLREKDRASSFGAEIRSLLGRTEVNLVAELGRTVYSVEEILNFEVDDVLRLNTGPQNNVVVNIERVPKYLGMPGVVKGSKAVQITETIDPDRGRG</sequence>
<evidence type="ECO:0000256" key="9">
    <source>
        <dbReference type="ARBA" id="ARBA00023136"/>
    </source>
</evidence>
<dbReference type="AlphaFoldDB" id="A0A5K7YQ74"/>
<evidence type="ECO:0000256" key="7">
    <source>
        <dbReference type="ARBA" id="ARBA00022519"/>
    </source>
</evidence>
<dbReference type="GO" id="GO:0009425">
    <property type="term" value="C:bacterial-type flagellum basal body"/>
    <property type="evidence" value="ECO:0007669"/>
    <property type="project" value="UniProtKB-SubCell"/>
</dbReference>
<evidence type="ECO:0000256" key="3">
    <source>
        <dbReference type="ARBA" id="ARBA00011049"/>
    </source>
</evidence>
<comment type="function">
    <text evidence="11">FliM is one of three proteins (FliG, FliN, FliM) that forms the rotor-mounted switch complex (C ring), located at the base of the basal body. This complex interacts with the CheY and CheZ chemotaxis proteins, in addition to contacting components of the motor that determine the direction of flagellar rotation.</text>
</comment>
<dbReference type="InterPro" id="IPR036429">
    <property type="entry name" value="SpoA-like_sf"/>
</dbReference>
<evidence type="ECO:0000256" key="2">
    <source>
        <dbReference type="ARBA" id="ARBA00004417"/>
    </source>
</evidence>
<keyword evidence="15" id="KW-1185">Reference proteome</keyword>
<dbReference type="Proteomes" id="UP000427906">
    <property type="component" value="Chromosome"/>
</dbReference>
<keyword evidence="5" id="KW-1003">Cell membrane</keyword>
<dbReference type="GO" id="GO:0050918">
    <property type="term" value="P:positive chemotaxis"/>
    <property type="evidence" value="ECO:0007669"/>
    <property type="project" value="TreeGrafter"/>
</dbReference>
<gene>
    <name evidence="14" type="ORF">DSCA_06970</name>
</gene>
<dbReference type="InterPro" id="IPR001689">
    <property type="entry name" value="Flag_FliM"/>
</dbReference>
<dbReference type="SUPFAM" id="SSF103039">
    <property type="entry name" value="CheC-like"/>
    <property type="match status" value="1"/>
</dbReference>
<dbReference type="CDD" id="cd17908">
    <property type="entry name" value="FliM"/>
    <property type="match status" value="1"/>
</dbReference>
<evidence type="ECO:0000259" key="13">
    <source>
        <dbReference type="Pfam" id="PF01052"/>
    </source>
</evidence>
<evidence type="ECO:0000256" key="12">
    <source>
        <dbReference type="NCBIfam" id="TIGR01397"/>
    </source>
</evidence>
<dbReference type="KEGG" id="dalk:DSCA_06970"/>
<keyword evidence="6" id="KW-0145">Chemotaxis</keyword>
<evidence type="ECO:0000256" key="11">
    <source>
        <dbReference type="ARBA" id="ARBA00025044"/>
    </source>
</evidence>
<dbReference type="InterPro" id="IPR028976">
    <property type="entry name" value="CheC-like_sf"/>
</dbReference>
<feature type="domain" description="Flagellar motor switch protein FliN-like C-terminal" evidence="13">
    <location>
        <begin position="251"/>
        <end position="320"/>
    </location>
</feature>
<dbReference type="GO" id="GO:0003774">
    <property type="term" value="F:cytoskeletal motor activity"/>
    <property type="evidence" value="ECO:0007669"/>
    <property type="project" value="InterPro"/>
</dbReference>
<dbReference type="EMBL" id="AP021874">
    <property type="protein sequence ID" value="BBO66767.1"/>
    <property type="molecule type" value="Genomic_DNA"/>
</dbReference>
<dbReference type="NCBIfam" id="TIGR01397">
    <property type="entry name" value="fliM_switch"/>
    <property type="match status" value="1"/>
</dbReference>